<dbReference type="RefSeq" id="WP_009780365.1">
    <property type="nucleotide sequence ID" value="NZ_CH672395.1"/>
</dbReference>
<evidence type="ECO:0000313" key="6">
    <source>
        <dbReference type="Proteomes" id="UP000001601"/>
    </source>
</evidence>
<keyword evidence="6" id="KW-1185">Reference proteome</keyword>
<gene>
    <name evidence="5" type="ORF">MED217_09977</name>
</gene>
<dbReference type="GO" id="GO:0005975">
    <property type="term" value="P:carbohydrate metabolic process"/>
    <property type="evidence" value="ECO:0007669"/>
    <property type="project" value="InterPro"/>
</dbReference>
<dbReference type="HOGENOM" id="CLU_016116_0_1_10"/>
<reference evidence="5 6" key="1">
    <citation type="journal article" date="2007" name="Nature">
        <title>Light stimulates growth of proteorhodopsin-containing marine Flavobacteria.</title>
        <authorList>
            <person name="Gomez-Consarnau L."/>
            <person name="Gonzalez J.M."/>
            <person name="Coll-Llado M."/>
            <person name="Gourdon P."/>
            <person name="Pascher T."/>
            <person name="Neutze R."/>
            <person name="Pedros-Alio C."/>
            <person name="Pinhassi J."/>
        </authorList>
    </citation>
    <scope>NUCLEOTIDE SEQUENCE [LARGE SCALE GENOMIC DNA]</scope>
    <source>
        <strain evidence="5 6">MED217</strain>
    </source>
</reference>
<evidence type="ECO:0000256" key="4">
    <source>
        <dbReference type="RuleBase" id="RU361187"/>
    </source>
</evidence>
<dbReference type="AlphaFoldDB" id="A3XNL1"/>
<dbReference type="SUPFAM" id="SSF75005">
    <property type="entry name" value="Arabinanase/levansucrase/invertase"/>
    <property type="match status" value="1"/>
</dbReference>
<comment type="caution">
    <text evidence="5">The sequence shown here is derived from an EMBL/GenBank/DDBJ whole genome shotgun (WGS) entry which is preliminary data.</text>
</comment>
<proteinExistence type="inferred from homology"/>
<dbReference type="EMBL" id="AANC01000006">
    <property type="protein sequence ID" value="EAQ48868.1"/>
    <property type="molecule type" value="Genomic_DNA"/>
</dbReference>
<accession>A3XNL1</accession>
<dbReference type="Proteomes" id="UP000001601">
    <property type="component" value="Unassembled WGS sequence"/>
</dbReference>
<dbReference type="PANTHER" id="PTHR22925:SF3">
    <property type="entry name" value="GLYCOSYL HYDROLASE FAMILY PROTEIN 43"/>
    <property type="match status" value="1"/>
</dbReference>
<keyword evidence="3 4" id="KW-0326">Glycosidase</keyword>
<evidence type="ECO:0000313" key="5">
    <source>
        <dbReference type="EMBL" id="EAQ48868.1"/>
    </source>
</evidence>
<dbReference type="OrthoDB" id="273314at2"/>
<protein>
    <submittedName>
        <fullName evidence="5">Beta-glucanase</fullName>
    </submittedName>
</protein>
<dbReference type="eggNOG" id="COG3507">
    <property type="taxonomic scope" value="Bacteria"/>
</dbReference>
<sequence length="385" mass="43803">MANIQYVKKFLMLLFFGLLCGYFSNAQLSEKHTYFSPGSLWLDTNHEHINAHGGGIFEEDGIYYWYGEHKNKNSLAQVGVRVYSSTDLYNWTNEGVALSVSEDPDSEITIGSVIERPKVIYNEKTQNYVMWFHLELKGQGYAAARTGVATSKSPMGPFTYLKSYRPNAGQWPINFSEDQKLSSASDNKLEWWTPEWTTALKNGLYVRRDFEEGQMSRDMTLFVDDDGSAYHIHSSEENQTLHIAELTDDYLGFTGKWARIQPGGQNEAPAIFKKGATYYMVTSGLTGWAPNPARSFKATSIFGPWESLGNPAKGKHSKVTFHSQSTFILPVISKSDTSYIYMGDRWNPKNHIDGRYIWLPLEINNGKPEIKWQDTWQLQESTPAE</sequence>
<dbReference type="CDD" id="cd18825">
    <property type="entry name" value="GH43_CtGH43-like"/>
    <property type="match status" value="1"/>
</dbReference>
<comment type="similarity">
    <text evidence="1 4">Belongs to the glycosyl hydrolase 43 family.</text>
</comment>
<dbReference type="Pfam" id="PF04616">
    <property type="entry name" value="Glyco_hydro_43"/>
    <property type="match status" value="1"/>
</dbReference>
<dbReference type="GO" id="GO:0004553">
    <property type="term" value="F:hydrolase activity, hydrolyzing O-glycosyl compounds"/>
    <property type="evidence" value="ECO:0007669"/>
    <property type="project" value="InterPro"/>
</dbReference>
<dbReference type="STRING" id="398720.MED217_09977"/>
<name>A3XNL1_LEEBM</name>
<dbReference type="InterPro" id="IPR006710">
    <property type="entry name" value="Glyco_hydro_43"/>
</dbReference>
<keyword evidence="2 4" id="KW-0378">Hydrolase</keyword>
<organism evidence="5 6">
    <name type="scientific">Leeuwenhoekiella blandensis (strain CECT 7118 / CCUG 51940 / KCTC 22103 / MED217)</name>
    <name type="common">Flavobacterium sp. (strain MED217)</name>
    <dbReference type="NCBI Taxonomy" id="398720"/>
    <lineage>
        <taxon>Bacteria</taxon>
        <taxon>Pseudomonadati</taxon>
        <taxon>Bacteroidota</taxon>
        <taxon>Flavobacteriia</taxon>
        <taxon>Flavobacteriales</taxon>
        <taxon>Flavobacteriaceae</taxon>
        <taxon>Leeuwenhoekiella</taxon>
    </lineage>
</organism>
<dbReference type="Gene3D" id="2.115.10.20">
    <property type="entry name" value="Glycosyl hydrolase domain, family 43"/>
    <property type="match status" value="1"/>
</dbReference>
<dbReference type="InterPro" id="IPR023296">
    <property type="entry name" value="Glyco_hydro_beta-prop_sf"/>
</dbReference>
<dbReference type="PANTHER" id="PTHR22925">
    <property type="entry name" value="GLYCOSYL HYDROLASE 43 FAMILY MEMBER"/>
    <property type="match status" value="1"/>
</dbReference>
<evidence type="ECO:0000256" key="2">
    <source>
        <dbReference type="ARBA" id="ARBA00022801"/>
    </source>
</evidence>
<evidence type="ECO:0000256" key="1">
    <source>
        <dbReference type="ARBA" id="ARBA00009865"/>
    </source>
</evidence>
<evidence type="ECO:0000256" key="3">
    <source>
        <dbReference type="ARBA" id="ARBA00023295"/>
    </source>
</evidence>